<feature type="region of interest" description="Disordered" evidence="1">
    <location>
        <begin position="1"/>
        <end position="20"/>
    </location>
</feature>
<dbReference type="AlphaFoldDB" id="A0AA40CPG3"/>
<sequence length="103" mass="11739">MAGLDHFSSSTQCPEPIGPDPFPFSAHSLLTSRDAEMALDPAIVRLGTMQTNRHKYFRWTPRTAWVTFVYVAVVPGIFTYMAYKTDGLWDMRAKRKGDILVER</sequence>
<gene>
    <name evidence="3" type="ORF">B0T16DRAFT_458407</name>
</gene>
<dbReference type="PANTHER" id="PTHR39476:SF1">
    <property type="entry name" value="NADH DEHYDROGENASE [UBIQUINONE] 1 BETA SUBCOMPLEX SUBUNIT 4"/>
    <property type="match status" value="1"/>
</dbReference>
<keyword evidence="2" id="KW-0812">Transmembrane</keyword>
<keyword evidence="2" id="KW-1133">Transmembrane helix</keyword>
<feature type="transmembrane region" description="Helical" evidence="2">
    <location>
        <begin position="63"/>
        <end position="83"/>
    </location>
</feature>
<dbReference type="EMBL" id="JAULSV010000004">
    <property type="protein sequence ID" value="KAK0646491.1"/>
    <property type="molecule type" value="Genomic_DNA"/>
</dbReference>
<keyword evidence="2" id="KW-0472">Membrane</keyword>
<evidence type="ECO:0000313" key="3">
    <source>
        <dbReference type="EMBL" id="KAK0646491.1"/>
    </source>
</evidence>
<comment type="caution">
    <text evidence="3">The sequence shown here is derived from an EMBL/GenBank/DDBJ whole genome shotgun (WGS) entry which is preliminary data.</text>
</comment>
<evidence type="ECO:0000256" key="1">
    <source>
        <dbReference type="SAM" id="MobiDB-lite"/>
    </source>
</evidence>
<organism evidence="3 4">
    <name type="scientific">Cercophora newfieldiana</name>
    <dbReference type="NCBI Taxonomy" id="92897"/>
    <lineage>
        <taxon>Eukaryota</taxon>
        <taxon>Fungi</taxon>
        <taxon>Dikarya</taxon>
        <taxon>Ascomycota</taxon>
        <taxon>Pezizomycotina</taxon>
        <taxon>Sordariomycetes</taxon>
        <taxon>Sordariomycetidae</taxon>
        <taxon>Sordariales</taxon>
        <taxon>Lasiosphaeriaceae</taxon>
        <taxon>Cercophora</taxon>
    </lineage>
</organism>
<keyword evidence="4" id="KW-1185">Reference proteome</keyword>
<evidence type="ECO:0008006" key="5">
    <source>
        <dbReference type="Google" id="ProtNLM"/>
    </source>
</evidence>
<proteinExistence type="predicted"/>
<protein>
    <recommendedName>
        <fullName evidence="5">NADH-ubiquinone oxidoreductase B15 subunit</fullName>
    </recommendedName>
</protein>
<evidence type="ECO:0000313" key="4">
    <source>
        <dbReference type="Proteomes" id="UP001174936"/>
    </source>
</evidence>
<name>A0AA40CPG3_9PEZI</name>
<dbReference type="PANTHER" id="PTHR39476">
    <property type="entry name" value="NADH:UBIQUINONE OXIDOREDUCTASE 6.6KD SUBUNIT"/>
    <property type="match status" value="1"/>
</dbReference>
<evidence type="ECO:0000256" key="2">
    <source>
        <dbReference type="SAM" id="Phobius"/>
    </source>
</evidence>
<accession>A0AA40CPG3</accession>
<reference evidence="3" key="1">
    <citation type="submission" date="2023-06" db="EMBL/GenBank/DDBJ databases">
        <title>Genome-scale phylogeny and comparative genomics of the fungal order Sordariales.</title>
        <authorList>
            <consortium name="Lawrence Berkeley National Laboratory"/>
            <person name="Hensen N."/>
            <person name="Bonometti L."/>
            <person name="Westerberg I."/>
            <person name="Brannstrom I.O."/>
            <person name="Guillou S."/>
            <person name="Cros-Aarteil S."/>
            <person name="Calhoun S."/>
            <person name="Haridas S."/>
            <person name="Kuo A."/>
            <person name="Mondo S."/>
            <person name="Pangilinan J."/>
            <person name="Riley R."/>
            <person name="Labutti K."/>
            <person name="Andreopoulos B."/>
            <person name="Lipzen A."/>
            <person name="Chen C."/>
            <person name="Yanf M."/>
            <person name="Daum C."/>
            <person name="Ng V."/>
            <person name="Clum A."/>
            <person name="Steindorff A."/>
            <person name="Ohm R."/>
            <person name="Martin F."/>
            <person name="Silar P."/>
            <person name="Natvig D."/>
            <person name="Lalanne C."/>
            <person name="Gautier V."/>
            <person name="Ament-Velasquez S.L."/>
            <person name="Kruys A."/>
            <person name="Hutchinson M.I."/>
            <person name="Powell A.J."/>
            <person name="Barry K."/>
            <person name="Miller A.N."/>
            <person name="Grigoriev I.V."/>
            <person name="Debuchy R."/>
            <person name="Gladieux P."/>
            <person name="Thoren M.H."/>
            <person name="Johannesson H."/>
        </authorList>
    </citation>
    <scope>NUCLEOTIDE SEQUENCE</scope>
    <source>
        <strain evidence="3">SMH2532-1</strain>
    </source>
</reference>
<dbReference type="Proteomes" id="UP001174936">
    <property type="component" value="Unassembled WGS sequence"/>
</dbReference>